<name>A0A239YNV6_9FIRM</name>
<gene>
    <name evidence="1" type="ORF">SAMEA44547418_00578</name>
</gene>
<dbReference type="Pfam" id="PF08282">
    <property type="entry name" value="Hydrolase_3"/>
    <property type="match status" value="1"/>
</dbReference>
<proteinExistence type="predicted"/>
<dbReference type="AlphaFoldDB" id="A0A239YNV6"/>
<dbReference type="InterPro" id="IPR023214">
    <property type="entry name" value="HAD_sf"/>
</dbReference>
<reference evidence="1 2" key="1">
    <citation type="submission" date="2017-06" db="EMBL/GenBank/DDBJ databases">
        <authorList>
            <consortium name="Pathogen Informatics"/>
        </authorList>
    </citation>
    <scope>NUCLEOTIDE SEQUENCE [LARGE SCALE GENOMIC DNA]</scope>
    <source>
        <strain evidence="1 2">NCTC12018</strain>
    </source>
</reference>
<dbReference type="GO" id="GO:0005829">
    <property type="term" value="C:cytosol"/>
    <property type="evidence" value="ECO:0007669"/>
    <property type="project" value="TreeGrafter"/>
</dbReference>
<dbReference type="InterPro" id="IPR006379">
    <property type="entry name" value="HAD-SF_hydro_IIB"/>
</dbReference>
<dbReference type="EMBL" id="LT906470">
    <property type="protein sequence ID" value="SNV60442.1"/>
    <property type="molecule type" value="Genomic_DNA"/>
</dbReference>
<dbReference type="Proteomes" id="UP000214973">
    <property type="component" value="Chromosome 1"/>
</dbReference>
<dbReference type="InterPro" id="IPR000150">
    <property type="entry name" value="Cof"/>
</dbReference>
<keyword evidence="2" id="KW-1185">Reference proteome</keyword>
<dbReference type="RefSeq" id="WP_095065565.1">
    <property type="nucleotide sequence ID" value="NZ_LT906470.1"/>
</dbReference>
<dbReference type="NCBIfam" id="TIGR01484">
    <property type="entry name" value="HAD-SF-IIB"/>
    <property type="match status" value="1"/>
</dbReference>
<dbReference type="Gene3D" id="3.30.1240.10">
    <property type="match status" value="1"/>
</dbReference>
<accession>A0A239YNV6</accession>
<evidence type="ECO:0000313" key="1">
    <source>
        <dbReference type="EMBL" id="SNV60442.1"/>
    </source>
</evidence>
<dbReference type="CDD" id="cd07516">
    <property type="entry name" value="HAD_Pase"/>
    <property type="match status" value="1"/>
</dbReference>
<protein>
    <submittedName>
        <fullName evidence="1">Putative hydrolase M6_Spy0533</fullName>
        <ecNumber evidence="1">3.-.-.-</ecNumber>
    </submittedName>
</protein>
<dbReference type="Gene3D" id="3.40.50.1000">
    <property type="entry name" value="HAD superfamily/HAD-like"/>
    <property type="match status" value="1"/>
</dbReference>
<dbReference type="PANTHER" id="PTHR10000">
    <property type="entry name" value="PHOSPHOSERINE PHOSPHATASE"/>
    <property type="match status" value="1"/>
</dbReference>
<dbReference type="InterPro" id="IPR036412">
    <property type="entry name" value="HAD-like_sf"/>
</dbReference>
<dbReference type="GO" id="GO:0016791">
    <property type="term" value="F:phosphatase activity"/>
    <property type="evidence" value="ECO:0007669"/>
    <property type="project" value="TreeGrafter"/>
</dbReference>
<dbReference type="NCBIfam" id="TIGR00099">
    <property type="entry name" value="Cof-subfamily"/>
    <property type="match status" value="1"/>
</dbReference>
<dbReference type="SUPFAM" id="SSF56784">
    <property type="entry name" value="HAD-like"/>
    <property type="match status" value="1"/>
</dbReference>
<dbReference type="KEGG" id="vrm:44547418_00578"/>
<dbReference type="SFLD" id="SFLDS00003">
    <property type="entry name" value="Haloacid_Dehalogenase"/>
    <property type="match status" value="1"/>
</dbReference>
<dbReference type="GO" id="GO:0000287">
    <property type="term" value="F:magnesium ion binding"/>
    <property type="evidence" value="ECO:0007669"/>
    <property type="project" value="TreeGrafter"/>
</dbReference>
<keyword evidence="1" id="KW-0378">Hydrolase</keyword>
<dbReference type="EC" id="3.-.-.-" evidence="1"/>
<dbReference type="PANTHER" id="PTHR10000:SF8">
    <property type="entry name" value="HAD SUPERFAMILY HYDROLASE-LIKE, TYPE 3"/>
    <property type="match status" value="1"/>
</dbReference>
<sequence length="270" mass="30085">MDPSFSHIQMVAIDCDETLVRSDNTVSDYTVDVLQRLQEKGVAVTIATGRMYQTARPVGEALRLGNVPMILFSGGLIQELTTGQKLFEQTVPLTAVQRIFQMAEKHHWHIQSYVDDRLLCHHPTWQSELYERQTGAKPEFLGNDLYGLNREPNKLIAIDKEEHIDGIIDTLRPSVGDMVTMVRSQADFLEIIAPHVSKGHALQRLADSNVIPLEHIVSFGNAENDISMLTRTGFSVAVKNATPAVKAMAKGVCGHHNEDGVAHWIEENLL</sequence>
<organism evidence="1 2">
    <name type="scientific">Veillonella rodentium</name>
    <dbReference type="NCBI Taxonomy" id="248315"/>
    <lineage>
        <taxon>Bacteria</taxon>
        <taxon>Bacillati</taxon>
        <taxon>Bacillota</taxon>
        <taxon>Negativicutes</taxon>
        <taxon>Veillonellales</taxon>
        <taxon>Veillonellaceae</taxon>
        <taxon>Veillonella</taxon>
    </lineage>
</organism>
<evidence type="ECO:0000313" key="2">
    <source>
        <dbReference type="Proteomes" id="UP000214973"/>
    </source>
</evidence>
<dbReference type="SFLD" id="SFLDG01140">
    <property type="entry name" value="C2.B:_Phosphomannomutase_and_P"/>
    <property type="match status" value="1"/>
</dbReference>